<dbReference type="Gene3D" id="3.90.550.10">
    <property type="entry name" value="Spore Coat Polysaccharide Biosynthesis Protein SpsA, Chain A"/>
    <property type="match status" value="1"/>
</dbReference>
<feature type="transmembrane region" description="Helical" evidence="4">
    <location>
        <begin position="273"/>
        <end position="292"/>
    </location>
</feature>
<sequence>MNSFVEFSRDIIEAEKLMISTFSVRPDEVLVVIPALNEATHIEACIRSIIESDPFCEGVKIAVADGGSTDGTQAIVDRMTREFPNIRLVDNPDKVQSAGINKAVSVVADKRTQIIVRCDAHAVYPEGYVRRVVETFAAHPEAGSVVGVLDSQGENCFQRASSWIVDTPLGSGGSAHRGGTESGWVDHGHHAGFRIEWFRHIGGYDASFSHNEDAEYDHRLGLAGGRVWLDAGLRTDYVMRPTPRGLWLQYWRYGRGRARTILKHRMKPRLRQMVPAVSLAIQLLCLLVALAWPPALGIPVFYFGALVATSVVAAYQMRSACGLWAGVAEFIIHNAWATGFLWQLAKGHRGK</sequence>
<keyword evidence="2" id="KW-0328">Glycosyltransferase</keyword>
<keyword evidence="3" id="KW-0808">Transferase</keyword>
<organism evidence="6 7">
    <name type="scientific">Allosediminivita pacifica</name>
    <dbReference type="NCBI Taxonomy" id="1267769"/>
    <lineage>
        <taxon>Bacteria</taxon>
        <taxon>Pseudomonadati</taxon>
        <taxon>Pseudomonadota</taxon>
        <taxon>Alphaproteobacteria</taxon>
        <taxon>Rhodobacterales</taxon>
        <taxon>Paracoccaceae</taxon>
        <taxon>Allosediminivita</taxon>
    </lineage>
</organism>
<dbReference type="CDD" id="cd02525">
    <property type="entry name" value="Succinoglycan_BP_ExoA"/>
    <property type="match status" value="1"/>
</dbReference>
<dbReference type="RefSeq" id="WP_244640961.1">
    <property type="nucleotide sequence ID" value="NZ_BMEZ01000003.1"/>
</dbReference>
<gene>
    <name evidence="6" type="ORF">C8N44_10344</name>
</gene>
<accession>A0A2T6B5E1</accession>
<dbReference type="PANTHER" id="PTHR43630">
    <property type="entry name" value="POLY-BETA-1,6-N-ACETYL-D-GLUCOSAMINE SYNTHASE"/>
    <property type="match status" value="1"/>
</dbReference>
<dbReference type="Proteomes" id="UP000244069">
    <property type="component" value="Unassembled WGS sequence"/>
</dbReference>
<dbReference type="EMBL" id="QBKN01000003">
    <property type="protein sequence ID" value="PTX51301.1"/>
    <property type="molecule type" value="Genomic_DNA"/>
</dbReference>
<dbReference type="Pfam" id="PF00535">
    <property type="entry name" value="Glycos_transf_2"/>
    <property type="match status" value="1"/>
</dbReference>
<feature type="transmembrane region" description="Helical" evidence="4">
    <location>
        <begin position="298"/>
        <end position="315"/>
    </location>
</feature>
<keyword evidence="4" id="KW-0812">Transmembrane</keyword>
<keyword evidence="4" id="KW-0472">Membrane</keyword>
<evidence type="ECO:0000313" key="7">
    <source>
        <dbReference type="Proteomes" id="UP000244069"/>
    </source>
</evidence>
<comment type="similarity">
    <text evidence="1">Belongs to the glycosyltransferase 2 family.</text>
</comment>
<evidence type="ECO:0000256" key="3">
    <source>
        <dbReference type="ARBA" id="ARBA00022679"/>
    </source>
</evidence>
<dbReference type="PANTHER" id="PTHR43630:SF1">
    <property type="entry name" value="POLY-BETA-1,6-N-ACETYL-D-GLUCOSAMINE SYNTHASE"/>
    <property type="match status" value="1"/>
</dbReference>
<dbReference type="InterPro" id="IPR001173">
    <property type="entry name" value="Glyco_trans_2-like"/>
</dbReference>
<keyword evidence="4" id="KW-1133">Transmembrane helix</keyword>
<dbReference type="InterPro" id="IPR029044">
    <property type="entry name" value="Nucleotide-diphossugar_trans"/>
</dbReference>
<dbReference type="SUPFAM" id="SSF53448">
    <property type="entry name" value="Nucleotide-diphospho-sugar transferases"/>
    <property type="match status" value="1"/>
</dbReference>
<evidence type="ECO:0000256" key="2">
    <source>
        <dbReference type="ARBA" id="ARBA00022676"/>
    </source>
</evidence>
<comment type="caution">
    <text evidence="6">The sequence shown here is derived from an EMBL/GenBank/DDBJ whole genome shotgun (WGS) entry which is preliminary data.</text>
</comment>
<evidence type="ECO:0000313" key="6">
    <source>
        <dbReference type="EMBL" id="PTX51301.1"/>
    </source>
</evidence>
<feature type="transmembrane region" description="Helical" evidence="4">
    <location>
        <begin position="322"/>
        <end position="345"/>
    </location>
</feature>
<dbReference type="AlphaFoldDB" id="A0A2T6B5E1"/>
<name>A0A2T6B5E1_9RHOB</name>
<feature type="domain" description="Glycosyltransferase 2-like" evidence="5">
    <location>
        <begin position="31"/>
        <end position="201"/>
    </location>
</feature>
<dbReference type="GO" id="GO:0016757">
    <property type="term" value="F:glycosyltransferase activity"/>
    <property type="evidence" value="ECO:0007669"/>
    <property type="project" value="UniProtKB-KW"/>
</dbReference>
<evidence type="ECO:0000256" key="1">
    <source>
        <dbReference type="ARBA" id="ARBA00006739"/>
    </source>
</evidence>
<protein>
    <submittedName>
        <fullName evidence="6">Succinoglycan biosynthesis protein ExoA</fullName>
    </submittedName>
</protein>
<keyword evidence="7" id="KW-1185">Reference proteome</keyword>
<evidence type="ECO:0000256" key="4">
    <source>
        <dbReference type="SAM" id="Phobius"/>
    </source>
</evidence>
<evidence type="ECO:0000259" key="5">
    <source>
        <dbReference type="Pfam" id="PF00535"/>
    </source>
</evidence>
<proteinExistence type="inferred from homology"/>
<reference evidence="6 7" key="1">
    <citation type="submission" date="2018-04" db="EMBL/GenBank/DDBJ databases">
        <title>Genomic Encyclopedia of Archaeal and Bacterial Type Strains, Phase II (KMG-II): from individual species to whole genera.</title>
        <authorList>
            <person name="Goeker M."/>
        </authorList>
    </citation>
    <scope>NUCLEOTIDE SEQUENCE [LARGE SCALE GENOMIC DNA]</scope>
    <source>
        <strain evidence="6 7">DSM 29329</strain>
    </source>
</reference>